<dbReference type="GO" id="GO:0005730">
    <property type="term" value="C:nucleolus"/>
    <property type="evidence" value="ECO:0007669"/>
    <property type="project" value="TreeGrafter"/>
</dbReference>
<name>A0A183J5A3_9BILA</name>
<evidence type="ECO:0000313" key="3">
    <source>
        <dbReference type="EMBL" id="VDP36716.1"/>
    </source>
</evidence>
<dbReference type="EMBL" id="UZAM01014990">
    <property type="protein sequence ID" value="VDP36716.1"/>
    <property type="molecule type" value="Genomic_DNA"/>
</dbReference>
<dbReference type="Pfam" id="PF04874">
    <property type="entry name" value="Mak16"/>
    <property type="match status" value="1"/>
</dbReference>
<dbReference type="WBParaSite" id="SBAD_0001142801-mRNA-1">
    <property type="protein sequence ID" value="SBAD_0001142801-mRNA-1"/>
    <property type="gene ID" value="SBAD_0001142801"/>
</dbReference>
<dbReference type="PANTHER" id="PTHR23405:SF4">
    <property type="entry name" value="PROTEIN MAK16 HOMOLOG"/>
    <property type="match status" value="1"/>
</dbReference>
<comment type="subcellular location">
    <subcellularLocation>
        <location evidence="1">Nucleus</location>
    </subcellularLocation>
</comment>
<dbReference type="GO" id="GO:0000470">
    <property type="term" value="P:maturation of LSU-rRNA"/>
    <property type="evidence" value="ECO:0007669"/>
    <property type="project" value="TreeGrafter"/>
</dbReference>
<dbReference type="InterPro" id="IPR006958">
    <property type="entry name" value="Mak16"/>
</dbReference>
<proteinExistence type="predicted"/>
<evidence type="ECO:0000313" key="5">
    <source>
        <dbReference type="WBParaSite" id="SBAD_0001142801-mRNA-1"/>
    </source>
</evidence>
<dbReference type="Proteomes" id="UP000270296">
    <property type="component" value="Unassembled WGS sequence"/>
</dbReference>
<dbReference type="OrthoDB" id="10251342at2759"/>
<dbReference type="AlphaFoldDB" id="A0A183J5A3"/>
<reference evidence="3 4" key="2">
    <citation type="submission" date="2018-11" db="EMBL/GenBank/DDBJ databases">
        <authorList>
            <consortium name="Pathogen Informatics"/>
        </authorList>
    </citation>
    <scope>NUCLEOTIDE SEQUENCE [LARGE SCALE GENOMIC DNA]</scope>
</reference>
<gene>
    <name evidence="3" type="ORF">SBAD_LOCUS11051</name>
</gene>
<dbReference type="GO" id="GO:0030687">
    <property type="term" value="C:preribosome, large subunit precursor"/>
    <property type="evidence" value="ECO:0007669"/>
    <property type="project" value="TreeGrafter"/>
</dbReference>
<keyword evidence="2" id="KW-0539">Nucleus</keyword>
<evidence type="ECO:0000313" key="4">
    <source>
        <dbReference type="Proteomes" id="UP000270296"/>
    </source>
</evidence>
<dbReference type="PANTHER" id="PTHR23405">
    <property type="entry name" value="MAINTENANCE OF KILLER 16 MAK16 PROTEIN-RELATED"/>
    <property type="match status" value="1"/>
</dbReference>
<protein>
    <submittedName>
        <fullName evidence="5">MAK16-like protein</fullName>
    </submittedName>
</protein>
<reference evidence="5" key="1">
    <citation type="submission" date="2016-06" db="UniProtKB">
        <authorList>
            <consortium name="WormBaseParasite"/>
        </authorList>
    </citation>
    <scope>IDENTIFICATION</scope>
</reference>
<accession>A0A183J5A3</accession>
<organism evidence="5">
    <name type="scientific">Soboliphyme baturini</name>
    <dbReference type="NCBI Taxonomy" id="241478"/>
    <lineage>
        <taxon>Eukaryota</taxon>
        <taxon>Metazoa</taxon>
        <taxon>Ecdysozoa</taxon>
        <taxon>Nematoda</taxon>
        <taxon>Enoplea</taxon>
        <taxon>Dorylaimia</taxon>
        <taxon>Dioctophymatida</taxon>
        <taxon>Dioctophymatoidea</taxon>
        <taxon>Soboliphymatidae</taxon>
        <taxon>Soboliphyme</taxon>
    </lineage>
</organism>
<evidence type="ECO:0000256" key="1">
    <source>
        <dbReference type="ARBA" id="ARBA00004123"/>
    </source>
</evidence>
<evidence type="ECO:0000256" key="2">
    <source>
        <dbReference type="ARBA" id="ARBA00023242"/>
    </source>
</evidence>
<dbReference type="GO" id="GO:0000460">
    <property type="term" value="P:maturation of 5.8S rRNA"/>
    <property type="evidence" value="ECO:0007669"/>
    <property type="project" value="TreeGrafter"/>
</dbReference>
<sequence length="190" mass="22126">MGIYKQKIVNIFNGLRYEVCELSKQGVQPRAKFRGLLYFGVIKKIVPIRSKIETREIRREKKALIAARIDNAIEKELLDRLRQGTYGEIYNFPQKVFDKALESEEIQDVVKETEIETENEDDAETASLNSVEFVEDFEESDRESDIEDTYIEMPLKSRTKVKGKALTKPRVEVEYETENVPSAARERRMV</sequence>
<keyword evidence="4" id="KW-1185">Reference proteome</keyword>